<evidence type="ECO:0000313" key="3">
    <source>
        <dbReference type="Proteomes" id="UP000186817"/>
    </source>
</evidence>
<sequence length="294" mass="32375">MHATDARDVTSVKAVIAPYLHREWQVELFEAPARRPIDCLFGGICCCIGAAKQRHELLELTGEPYVCCAGLCQLGPFGDPLPEIPCLCLEVFVCPQMAVSANRFFTQSRFGLMNTPADNALVEAANCLAAVANCAVCFMELKGCCQQCFQIDIDGPCLDIELPVRELILLADFAYLCLNGCMYAQQQAEIDAMQSRGYGGAPQALLAVLPQKMQALMANARPPQQQFMMPEMFVAIHCTHGVNRTGFVVAAYLMTRGDQPEHGKAVKAFEKARGHKMNKDYLIQALKQLEEGQY</sequence>
<name>A0A1Q9E1J8_SYMMI</name>
<dbReference type="PANTHER" id="PTHR31152:SF1">
    <property type="entry name" value="PLAC8 FAMILY PROTEIN"/>
    <property type="match status" value="1"/>
</dbReference>
<accession>A0A1Q9E1J8</accession>
<dbReference type="SUPFAM" id="SSF52799">
    <property type="entry name" value="(Phosphotyrosine protein) phosphatases II"/>
    <property type="match status" value="1"/>
</dbReference>
<evidence type="ECO:0000259" key="1">
    <source>
        <dbReference type="PROSITE" id="PS50056"/>
    </source>
</evidence>
<comment type="caution">
    <text evidence="2">The sequence shown here is derived from an EMBL/GenBank/DDBJ whole genome shotgun (WGS) entry which is preliminary data.</text>
</comment>
<dbReference type="InterPro" id="IPR016130">
    <property type="entry name" value="Tyr_Pase_AS"/>
</dbReference>
<dbReference type="PROSITE" id="PS00383">
    <property type="entry name" value="TYR_PHOSPHATASE_1"/>
    <property type="match status" value="1"/>
</dbReference>
<dbReference type="Proteomes" id="UP000186817">
    <property type="component" value="Unassembled WGS sequence"/>
</dbReference>
<dbReference type="OrthoDB" id="448919at2759"/>
<feature type="domain" description="Tyrosine specific protein phosphatases" evidence="1">
    <location>
        <begin position="234"/>
        <end position="290"/>
    </location>
</feature>
<dbReference type="PANTHER" id="PTHR31152">
    <property type="entry name" value="PLAC8 FAMILY PROTEIN"/>
    <property type="match status" value="1"/>
</dbReference>
<dbReference type="InterPro" id="IPR000387">
    <property type="entry name" value="Tyr_Pase_dom"/>
</dbReference>
<keyword evidence="3" id="KW-1185">Reference proteome</keyword>
<gene>
    <name evidence="2" type="primary">PTP</name>
    <name evidence="2" type="ORF">AK812_SmicGene15953</name>
</gene>
<organism evidence="2 3">
    <name type="scientific">Symbiodinium microadriaticum</name>
    <name type="common">Dinoflagellate</name>
    <name type="synonym">Zooxanthella microadriatica</name>
    <dbReference type="NCBI Taxonomy" id="2951"/>
    <lineage>
        <taxon>Eukaryota</taxon>
        <taxon>Sar</taxon>
        <taxon>Alveolata</taxon>
        <taxon>Dinophyceae</taxon>
        <taxon>Suessiales</taxon>
        <taxon>Symbiodiniaceae</taxon>
        <taxon>Symbiodinium</taxon>
    </lineage>
</organism>
<evidence type="ECO:0000313" key="2">
    <source>
        <dbReference type="EMBL" id="OLQ01306.1"/>
    </source>
</evidence>
<dbReference type="Gene3D" id="3.90.190.10">
    <property type="entry name" value="Protein tyrosine phosphatase superfamily"/>
    <property type="match status" value="1"/>
</dbReference>
<reference evidence="2 3" key="1">
    <citation type="submission" date="2016-02" db="EMBL/GenBank/DDBJ databases">
        <title>Genome analysis of coral dinoflagellate symbionts highlights evolutionary adaptations to a symbiotic lifestyle.</title>
        <authorList>
            <person name="Aranda M."/>
            <person name="Li Y."/>
            <person name="Liew Y.J."/>
            <person name="Baumgarten S."/>
            <person name="Simakov O."/>
            <person name="Wilson M."/>
            <person name="Piel J."/>
            <person name="Ashoor H."/>
            <person name="Bougouffa S."/>
            <person name="Bajic V.B."/>
            <person name="Ryu T."/>
            <person name="Ravasi T."/>
            <person name="Bayer T."/>
            <person name="Micklem G."/>
            <person name="Kim H."/>
            <person name="Bhak J."/>
            <person name="Lajeunesse T.C."/>
            <person name="Voolstra C.R."/>
        </authorList>
    </citation>
    <scope>NUCLEOTIDE SEQUENCE [LARGE SCALE GENOMIC DNA]</scope>
    <source>
        <strain evidence="2 3">CCMP2467</strain>
    </source>
</reference>
<protein>
    <submittedName>
        <fullName evidence="2">Tyrosine-protein phosphatase</fullName>
    </submittedName>
</protein>
<proteinExistence type="predicted"/>
<dbReference type="PROSITE" id="PS50056">
    <property type="entry name" value="TYR_PHOSPHATASE_2"/>
    <property type="match status" value="1"/>
</dbReference>
<dbReference type="EMBL" id="LSRX01000297">
    <property type="protein sequence ID" value="OLQ01306.1"/>
    <property type="molecule type" value="Genomic_DNA"/>
</dbReference>
<dbReference type="AlphaFoldDB" id="A0A1Q9E1J8"/>
<dbReference type="InterPro" id="IPR029021">
    <property type="entry name" value="Prot-tyrosine_phosphatase-like"/>
</dbReference>